<proteinExistence type="inferred from homology"/>
<dbReference type="PANTHER" id="PTHR24320">
    <property type="entry name" value="RETINOL DEHYDROGENASE"/>
    <property type="match status" value="1"/>
</dbReference>
<dbReference type="Pfam" id="PF00106">
    <property type="entry name" value="adh_short"/>
    <property type="match status" value="1"/>
</dbReference>
<reference evidence="3 4" key="1">
    <citation type="submission" date="2019-12" db="EMBL/GenBank/DDBJ databases">
        <title>Genomic-based taxomic classification of the family Erythrobacteraceae.</title>
        <authorList>
            <person name="Xu L."/>
        </authorList>
    </citation>
    <scope>NUCLEOTIDE SEQUENCE [LARGE SCALE GENOMIC DNA]</scope>
    <source>
        <strain evidence="3 4">H32</strain>
    </source>
</reference>
<keyword evidence="4" id="KW-1185">Reference proteome</keyword>
<dbReference type="InterPro" id="IPR036291">
    <property type="entry name" value="NAD(P)-bd_dom_sf"/>
</dbReference>
<gene>
    <name evidence="3" type="ORF">GRI72_04120</name>
</gene>
<evidence type="ECO:0000313" key="3">
    <source>
        <dbReference type="EMBL" id="MXO68017.1"/>
    </source>
</evidence>
<comment type="similarity">
    <text evidence="1">Belongs to the short-chain dehydrogenases/reductases (SDR) family.</text>
</comment>
<dbReference type="PANTHER" id="PTHR24320:SF148">
    <property type="entry name" value="NAD(P)-BINDING ROSSMANN-FOLD SUPERFAMILY PROTEIN"/>
    <property type="match status" value="1"/>
</dbReference>
<dbReference type="SUPFAM" id="SSF51735">
    <property type="entry name" value="NAD(P)-binding Rossmann-fold domains"/>
    <property type="match status" value="1"/>
</dbReference>
<accession>A0ABW9UZA4</accession>
<organism evidence="3 4">
    <name type="scientific">Pelagerythrobacter marinus</name>
    <dbReference type="NCBI Taxonomy" id="538382"/>
    <lineage>
        <taxon>Bacteria</taxon>
        <taxon>Pseudomonadati</taxon>
        <taxon>Pseudomonadota</taxon>
        <taxon>Alphaproteobacteria</taxon>
        <taxon>Sphingomonadales</taxon>
        <taxon>Erythrobacteraceae</taxon>
        <taxon>Pelagerythrobacter</taxon>
    </lineage>
</organism>
<dbReference type="InterPro" id="IPR002347">
    <property type="entry name" value="SDR_fam"/>
</dbReference>
<keyword evidence="2" id="KW-0560">Oxidoreductase</keyword>
<evidence type="ECO:0000256" key="1">
    <source>
        <dbReference type="ARBA" id="ARBA00006484"/>
    </source>
</evidence>
<sequence>MTDRQHPLGSGFGARSTAGDVLAGIDLGGQRAVVTGGHSGLGLETTRALAEAGADVIVAARDTAAARSATRGLARVTVARLDLADLASVRRFASHYAGAGGKNGAAIDILVNNAGVMACPETRLGPGWDAHFAINHLGHFALTNLVWPLLADGARVVSVSSAGHHYSPARWDDLHFEAGYDKWLAYAQSKTANALFAVHLDRLGRERGIRAFSVHPGKIFTPLLRHVGRDEMVAAGWIDRDGNPADPTFKSPAQGAATQVWAATSPLLAGLGGLYCEDCDVARRNDTAEATLEGVKPYATDEAAARRLWDLSAEMTGIGPGQSG</sequence>
<evidence type="ECO:0000313" key="4">
    <source>
        <dbReference type="Proteomes" id="UP000444401"/>
    </source>
</evidence>
<dbReference type="NCBIfam" id="NF004845">
    <property type="entry name" value="PRK06196.1"/>
    <property type="match status" value="1"/>
</dbReference>
<dbReference type="RefSeq" id="WP_160732685.1">
    <property type="nucleotide sequence ID" value="NZ_WTYO01000002.1"/>
</dbReference>
<dbReference type="Gene3D" id="3.40.50.720">
    <property type="entry name" value="NAD(P)-binding Rossmann-like Domain"/>
    <property type="match status" value="1"/>
</dbReference>
<dbReference type="EMBL" id="WTYO01000002">
    <property type="protein sequence ID" value="MXO68017.1"/>
    <property type="molecule type" value="Genomic_DNA"/>
</dbReference>
<comment type="caution">
    <text evidence="3">The sequence shown here is derived from an EMBL/GenBank/DDBJ whole genome shotgun (WGS) entry which is preliminary data.</text>
</comment>
<evidence type="ECO:0000256" key="2">
    <source>
        <dbReference type="ARBA" id="ARBA00023002"/>
    </source>
</evidence>
<dbReference type="Proteomes" id="UP000444401">
    <property type="component" value="Unassembled WGS sequence"/>
</dbReference>
<protein>
    <submittedName>
        <fullName evidence="3">SDR family NAD(P)-dependent oxidoreductase</fullName>
    </submittedName>
</protein>
<name>A0ABW9UZA4_9SPHN</name>
<dbReference type="PRINTS" id="PR00081">
    <property type="entry name" value="GDHRDH"/>
</dbReference>